<dbReference type="Pfam" id="PF16141">
    <property type="entry name" value="GH18_BT1044-like"/>
    <property type="match status" value="2"/>
</dbReference>
<gene>
    <name evidence="2" type="ORF">KL86DYS2_11723</name>
</gene>
<protein>
    <recommendedName>
        <fullName evidence="3">Endoglycosidase</fullName>
    </recommendedName>
</protein>
<dbReference type="InterPro" id="IPR001579">
    <property type="entry name" value="Glyco_hydro_18_chit_AS"/>
</dbReference>
<evidence type="ECO:0000256" key="1">
    <source>
        <dbReference type="SAM" id="SignalP"/>
    </source>
</evidence>
<accession>A0A212JJX4</accession>
<dbReference type="GO" id="GO:0005975">
    <property type="term" value="P:carbohydrate metabolic process"/>
    <property type="evidence" value="ECO:0007669"/>
    <property type="project" value="InterPro"/>
</dbReference>
<dbReference type="InterPro" id="IPR032320">
    <property type="entry name" value="GH18_BT1044-like"/>
</dbReference>
<dbReference type="GO" id="GO:0004553">
    <property type="term" value="F:hydrolase activity, hydrolyzing O-glycosyl compounds"/>
    <property type="evidence" value="ECO:0007669"/>
    <property type="project" value="InterPro"/>
</dbReference>
<feature type="chain" id="PRO_5013030180" description="Endoglycosidase" evidence="1">
    <location>
        <begin position="25"/>
        <end position="330"/>
    </location>
</feature>
<sequence>MNDMKTLSNILLICFLFFSLSSCLDEVDPENKIVGQVEPKSEEYYKQLRAYKESDHAVAFGWFGGWNTETSSMGTRLVSIPDSVDIVSIWGKYWDITEAQKADLAYVQNVLGTKVTYTIFAHEVPKPFEATTEGVGKYAKALADTMYKYNYDGLDLDYEPGFGGVGPLVGHNNALMKDFVLALSKYFGPKSGTGKLLLIDGVPYAVHSEIVECFNYGIVQAYDSSGEKDLQNRFNNALAKGWTADKYIFTEDFEKWWSTGGRAGATVTTPDGKVLTVPSLEAMARFNPKVADKYQRKGGVGTYHMENEYKHTPDYKYLRQAIQIMNPAKK</sequence>
<name>A0A212JJX4_9BACT</name>
<dbReference type="PROSITE" id="PS51257">
    <property type="entry name" value="PROKAR_LIPOPROTEIN"/>
    <property type="match status" value="1"/>
</dbReference>
<organism evidence="2">
    <name type="scientific">uncultured Dysgonomonas sp</name>
    <dbReference type="NCBI Taxonomy" id="206096"/>
    <lineage>
        <taxon>Bacteria</taxon>
        <taxon>Pseudomonadati</taxon>
        <taxon>Bacteroidota</taxon>
        <taxon>Bacteroidia</taxon>
        <taxon>Bacteroidales</taxon>
        <taxon>Dysgonomonadaceae</taxon>
        <taxon>Dysgonomonas</taxon>
        <taxon>environmental samples</taxon>
    </lineage>
</organism>
<dbReference type="AlphaFoldDB" id="A0A212JJX4"/>
<dbReference type="PROSITE" id="PS01095">
    <property type="entry name" value="GH18_1"/>
    <property type="match status" value="1"/>
</dbReference>
<evidence type="ECO:0000313" key="2">
    <source>
        <dbReference type="EMBL" id="SBV99724.1"/>
    </source>
</evidence>
<dbReference type="SUPFAM" id="SSF51445">
    <property type="entry name" value="(Trans)glycosidases"/>
    <property type="match status" value="1"/>
</dbReference>
<dbReference type="EMBL" id="FLUL01000001">
    <property type="protein sequence ID" value="SBV99724.1"/>
    <property type="molecule type" value="Genomic_DNA"/>
</dbReference>
<evidence type="ECO:0008006" key="3">
    <source>
        <dbReference type="Google" id="ProtNLM"/>
    </source>
</evidence>
<keyword evidence="1" id="KW-0732">Signal</keyword>
<dbReference type="InterPro" id="IPR017853">
    <property type="entry name" value="GH"/>
</dbReference>
<dbReference type="Gene3D" id="3.20.20.80">
    <property type="entry name" value="Glycosidases"/>
    <property type="match status" value="1"/>
</dbReference>
<feature type="signal peptide" evidence="1">
    <location>
        <begin position="1"/>
        <end position="24"/>
    </location>
</feature>
<proteinExistence type="predicted"/>
<reference evidence="2" key="1">
    <citation type="submission" date="2016-04" db="EMBL/GenBank/DDBJ databases">
        <authorList>
            <person name="Evans L.H."/>
            <person name="Alamgir A."/>
            <person name="Owens N."/>
            <person name="Weber N.D."/>
            <person name="Virtaneva K."/>
            <person name="Barbian K."/>
            <person name="Babar A."/>
            <person name="Rosenke K."/>
        </authorList>
    </citation>
    <scope>NUCLEOTIDE SEQUENCE</scope>
    <source>
        <strain evidence="2">86-2</strain>
    </source>
</reference>